<dbReference type="Proteomes" id="UP001162164">
    <property type="component" value="Unassembled WGS sequence"/>
</dbReference>
<keyword evidence="3" id="KW-1185">Reference proteome</keyword>
<accession>A0ABQ9IR58</accession>
<comment type="caution">
    <text evidence="2">The sequence shown here is derived from an EMBL/GenBank/DDBJ whole genome shotgun (WGS) entry which is preliminary data.</text>
</comment>
<name>A0ABQ9IR58_9CUCU</name>
<dbReference type="EMBL" id="JAPWTJ010003377">
    <property type="protein sequence ID" value="KAJ8957617.1"/>
    <property type="molecule type" value="Genomic_DNA"/>
</dbReference>
<reference evidence="2" key="1">
    <citation type="journal article" date="2023" name="Insect Mol. Biol.">
        <title>Genome sequencing provides insights into the evolution of gene families encoding plant cell wall-degrading enzymes in longhorned beetles.</title>
        <authorList>
            <person name="Shin N.R."/>
            <person name="Okamura Y."/>
            <person name="Kirsch R."/>
            <person name="Pauchet Y."/>
        </authorList>
    </citation>
    <scope>NUCLEOTIDE SEQUENCE</scope>
    <source>
        <strain evidence="2">MMC_N1</strain>
    </source>
</reference>
<keyword evidence="1" id="KW-0812">Transmembrane</keyword>
<feature type="transmembrane region" description="Helical" evidence="1">
    <location>
        <begin position="6"/>
        <end position="26"/>
    </location>
</feature>
<proteinExistence type="predicted"/>
<organism evidence="2 3">
    <name type="scientific">Molorchus minor</name>
    <dbReference type="NCBI Taxonomy" id="1323400"/>
    <lineage>
        <taxon>Eukaryota</taxon>
        <taxon>Metazoa</taxon>
        <taxon>Ecdysozoa</taxon>
        <taxon>Arthropoda</taxon>
        <taxon>Hexapoda</taxon>
        <taxon>Insecta</taxon>
        <taxon>Pterygota</taxon>
        <taxon>Neoptera</taxon>
        <taxon>Endopterygota</taxon>
        <taxon>Coleoptera</taxon>
        <taxon>Polyphaga</taxon>
        <taxon>Cucujiformia</taxon>
        <taxon>Chrysomeloidea</taxon>
        <taxon>Cerambycidae</taxon>
        <taxon>Lamiinae</taxon>
        <taxon>Monochamini</taxon>
        <taxon>Molorchus</taxon>
    </lineage>
</organism>
<sequence length="68" mass="7727">MLRTHIYILGYILHLCLGITSLYSEVSGRPSNSQRTPSISFYLPTTSSKHMPLNLDYYMVSAFIKVLS</sequence>
<evidence type="ECO:0000256" key="1">
    <source>
        <dbReference type="SAM" id="Phobius"/>
    </source>
</evidence>
<protein>
    <submittedName>
        <fullName evidence="2">Uncharacterized protein</fullName>
    </submittedName>
</protein>
<evidence type="ECO:0000313" key="3">
    <source>
        <dbReference type="Proteomes" id="UP001162164"/>
    </source>
</evidence>
<evidence type="ECO:0000313" key="2">
    <source>
        <dbReference type="EMBL" id="KAJ8957617.1"/>
    </source>
</evidence>
<keyword evidence="1" id="KW-0472">Membrane</keyword>
<gene>
    <name evidence="2" type="ORF">NQ317_013603</name>
</gene>
<keyword evidence="1" id="KW-1133">Transmembrane helix</keyword>